<dbReference type="GO" id="GO:0016740">
    <property type="term" value="F:transferase activity"/>
    <property type="evidence" value="ECO:0007669"/>
    <property type="project" value="UniProtKB-KW"/>
</dbReference>
<dbReference type="PANTHER" id="PTHR43031:SF7">
    <property type="entry name" value="NITRIC OXIDE REDUCTASE FLRD-NAD(+) REDUCTASE"/>
    <property type="match status" value="1"/>
</dbReference>
<dbReference type="HOGENOM" id="CLU_089574_13_3_9"/>
<evidence type="ECO:0000259" key="2">
    <source>
        <dbReference type="PROSITE" id="PS50206"/>
    </source>
</evidence>
<dbReference type="InterPro" id="IPR050229">
    <property type="entry name" value="GlpE_sulfurtransferase"/>
</dbReference>
<keyword evidence="3" id="KW-0808">Transferase</keyword>
<protein>
    <submittedName>
        <fullName evidence="3">Sulfurtransferase</fullName>
    </submittedName>
</protein>
<keyword evidence="4" id="KW-1185">Reference proteome</keyword>
<reference evidence="3 4" key="1">
    <citation type="submission" date="2013-12" db="EMBL/GenBank/DDBJ databases">
        <authorList>
            <consortium name="DOE Joint Genome Institute"/>
            <person name="Smidt H."/>
            <person name="Huntemann M."/>
            <person name="Han J."/>
            <person name="Chen A."/>
            <person name="Kyrpides N."/>
            <person name="Mavromatis K."/>
            <person name="Markowitz V."/>
            <person name="Palaniappan K."/>
            <person name="Ivanova N."/>
            <person name="Schaumberg A."/>
            <person name="Pati A."/>
            <person name="Liolios K."/>
            <person name="Nordberg H.P."/>
            <person name="Cantor M.N."/>
            <person name="Hua S.X."/>
            <person name="Woyke T."/>
        </authorList>
    </citation>
    <scope>NUCLEOTIDE SEQUENCE [LARGE SCALE GENOMIC DNA]</scope>
    <source>
        <strain evidence="4">DSM 15288</strain>
    </source>
</reference>
<dbReference type="Proteomes" id="UP000010847">
    <property type="component" value="Chromosome"/>
</dbReference>
<proteinExistence type="predicted"/>
<dbReference type="InterPro" id="IPR001763">
    <property type="entry name" value="Rhodanese-like_dom"/>
</dbReference>
<accession>W0E769</accession>
<dbReference type="SUPFAM" id="SSF52821">
    <property type="entry name" value="Rhodanese/Cell cycle control phosphatase"/>
    <property type="match status" value="1"/>
</dbReference>
<dbReference type="SMART" id="SM00450">
    <property type="entry name" value="RHOD"/>
    <property type="match status" value="1"/>
</dbReference>
<sequence length="123" mass="13102">MDAAMQANKGWQLIDVRESREFAAGHIKLAINRPLADLKNNLNQISKDKEIVLIDLNGSRSESAWQILVDSGYDKNKVKVLTGGMLYWNGIISSAGSNSVNNSSSGSAATAPKPEVQGVVGGC</sequence>
<dbReference type="KEGG" id="dmt:DESME_05780"/>
<evidence type="ECO:0000313" key="3">
    <source>
        <dbReference type="EMBL" id="AHF06622.1"/>
    </source>
</evidence>
<dbReference type="CDD" id="cd00158">
    <property type="entry name" value="RHOD"/>
    <property type="match status" value="1"/>
</dbReference>
<evidence type="ECO:0000313" key="4">
    <source>
        <dbReference type="Proteomes" id="UP000010847"/>
    </source>
</evidence>
<feature type="region of interest" description="Disordered" evidence="1">
    <location>
        <begin position="98"/>
        <end position="123"/>
    </location>
</feature>
<dbReference type="InterPro" id="IPR036873">
    <property type="entry name" value="Rhodanese-like_dom_sf"/>
</dbReference>
<dbReference type="EMBL" id="CP007032">
    <property type="protein sequence ID" value="AHF06622.1"/>
    <property type="molecule type" value="Genomic_DNA"/>
</dbReference>
<feature type="compositionally biased region" description="Low complexity" evidence="1">
    <location>
        <begin position="98"/>
        <end position="109"/>
    </location>
</feature>
<dbReference type="eggNOG" id="COG0607">
    <property type="taxonomic scope" value="Bacteria"/>
</dbReference>
<dbReference type="PANTHER" id="PTHR43031">
    <property type="entry name" value="FAD-DEPENDENT OXIDOREDUCTASE"/>
    <property type="match status" value="1"/>
</dbReference>
<name>W0E769_9FIRM</name>
<organism evidence="3 4">
    <name type="scientific">Desulfitobacterium metallireducens DSM 15288</name>
    <dbReference type="NCBI Taxonomy" id="871968"/>
    <lineage>
        <taxon>Bacteria</taxon>
        <taxon>Bacillati</taxon>
        <taxon>Bacillota</taxon>
        <taxon>Clostridia</taxon>
        <taxon>Eubacteriales</taxon>
        <taxon>Desulfitobacteriaceae</taxon>
        <taxon>Desulfitobacterium</taxon>
    </lineage>
</organism>
<dbReference type="Gene3D" id="3.40.250.10">
    <property type="entry name" value="Rhodanese-like domain"/>
    <property type="match status" value="1"/>
</dbReference>
<gene>
    <name evidence="3" type="ORF">DESME_05780</name>
</gene>
<feature type="domain" description="Rhodanese" evidence="2">
    <location>
        <begin position="7"/>
        <end position="93"/>
    </location>
</feature>
<dbReference type="Pfam" id="PF00581">
    <property type="entry name" value="Rhodanese"/>
    <property type="match status" value="1"/>
</dbReference>
<dbReference type="STRING" id="871968.DESME_05780"/>
<dbReference type="PROSITE" id="PS50206">
    <property type="entry name" value="RHODANESE_3"/>
    <property type="match status" value="1"/>
</dbReference>
<evidence type="ECO:0000256" key="1">
    <source>
        <dbReference type="SAM" id="MobiDB-lite"/>
    </source>
</evidence>
<dbReference type="AlphaFoldDB" id="W0E769"/>